<dbReference type="PANTHER" id="PTHR46082:SF6">
    <property type="entry name" value="AAA+ ATPASE DOMAIN-CONTAINING PROTEIN-RELATED"/>
    <property type="match status" value="1"/>
</dbReference>
<organism evidence="1 2">
    <name type="scientific">Aspergillus cristatus</name>
    <name type="common">Chinese Fuzhuan brick tea-fermentation fungus</name>
    <name type="synonym">Eurotium cristatum</name>
    <dbReference type="NCBI Taxonomy" id="573508"/>
    <lineage>
        <taxon>Eukaryota</taxon>
        <taxon>Fungi</taxon>
        <taxon>Dikarya</taxon>
        <taxon>Ascomycota</taxon>
        <taxon>Pezizomycotina</taxon>
        <taxon>Eurotiomycetes</taxon>
        <taxon>Eurotiomycetidae</taxon>
        <taxon>Eurotiales</taxon>
        <taxon>Aspergillaceae</taxon>
        <taxon>Aspergillus</taxon>
        <taxon>Aspergillus subgen. Aspergillus</taxon>
    </lineage>
</organism>
<accession>A0A1E3B7L4</accession>
<evidence type="ECO:0000313" key="2">
    <source>
        <dbReference type="Proteomes" id="UP000094569"/>
    </source>
</evidence>
<dbReference type="SUPFAM" id="SSF53167">
    <property type="entry name" value="Purine and uridine phosphorylases"/>
    <property type="match status" value="1"/>
</dbReference>
<dbReference type="Proteomes" id="UP000094569">
    <property type="component" value="Unassembled WGS sequence"/>
</dbReference>
<keyword evidence="2" id="KW-1185">Reference proteome</keyword>
<comment type="caution">
    <text evidence="1">The sequence shown here is derived from an EMBL/GenBank/DDBJ whole genome shotgun (WGS) entry which is preliminary data.</text>
</comment>
<evidence type="ECO:0008006" key="3">
    <source>
        <dbReference type="Google" id="ProtNLM"/>
    </source>
</evidence>
<dbReference type="VEuPathDB" id="FungiDB:SI65_07360"/>
<dbReference type="AlphaFoldDB" id="A0A1E3B7L4"/>
<dbReference type="InterPro" id="IPR053137">
    <property type="entry name" value="NLR-like"/>
</dbReference>
<dbReference type="STRING" id="573508.A0A1E3B7L4"/>
<evidence type="ECO:0000313" key="1">
    <source>
        <dbReference type="EMBL" id="ODM16962.1"/>
    </source>
</evidence>
<sequence length="538" mass="60870">MAYNATSPPALRVPPPHTEFMVGWICVLKEEYRAAVSILDEKYDTAGLVRGQGDKNHYVLGRVGTHNVMINLPPAEMYGQLHATRIALDMRSTFPRMRFVLLVGIAGAAPSQKHDIRLGDVVLGTKVAPYATGKETDHGFERTGLVRTPARELLEMITFLEERFWSGHVSLSDSIERIRTRTTRGRTAFLRPAQDRLYKEGFLHQESVCDCLRPKSQQQVNLCSRQDREGDLVRLFQGGIGSDNHVIKNAHNRDDIAKKEKILCYEMEAAGVMDITPCLPIRGISDYADGHKNDDWHLYAALAAAVCARELLLSVPPQIVAQFPLTLAGNLVDRYITGAVSTPNAFSGNEIEKLRQMRDSLMERHNFLEELMVPELRKMKDKSRDDIENVQDGVQKLKDLQSTLKIHLQDLDRFLKRHDDLLLSEDPVVREEYKKLKTQVYRDGEAMEKLSELAQDSLQATGKMLRGLGQDLKNRDLSIAGTVLGASGEFLGHVMSIWKSSRMSPTAMWRWVHRKLRMIRNPPNSNHTIEMESLLIEA</sequence>
<dbReference type="PANTHER" id="PTHR46082">
    <property type="entry name" value="ATP/GTP-BINDING PROTEIN-RELATED"/>
    <property type="match status" value="1"/>
</dbReference>
<proteinExistence type="predicted"/>
<name>A0A1E3B7L4_ASPCR</name>
<dbReference type="Gene3D" id="3.40.50.1580">
    <property type="entry name" value="Nucleoside phosphorylase domain"/>
    <property type="match status" value="1"/>
</dbReference>
<dbReference type="GO" id="GO:0003824">
    <property type="term" value="F:catalytic activity"/>
    <property type="evidence" value="ECO:0007669"/>
    <property type="project" value="InterPro"/>
</dbReference>
<dbReference type="EMBL" id="JXNT01000009">
    <property type="protein sequence ID" value="ODM16962.1"/>
    <property type="molecule type" value="Genomic_DNA"/>
</dbReference>
<dbReference type="OrthoDB" id="1577640at2759"/>
<reference evidence="1 2" key="1">
    <citation type="journal article" date="2016" name="BMC Genomics">
        <title>Comparative genomic and transcriptomic analyses of the Fuzhuan brick tea-fermentation fungus Aspergillus cristatus.</title>
        <authorList>
            <person name="Ge Y."/>
            <person name="Wang Y."/>
            <person name="Liu Y."/>
            <person name="Tan Y."/>
            <person name="Ren X."/>
            <person name="Zhang X."/>
            <person name="Hyde K.D."/>
            <person name="Liu Y."/>
            <person name="Liu Z."/>
        </authorList>
    </citation>
    <scope>NUCLEOTIDE SEQUENCE [LARGE SCALE GENOMIC DNA]</scope>
    <source>
        <strain evidence="1 2">GZAAS20.1005</strain>
    </source>
</reference>
<dbReference type="InterPro" id="IPR035994">
    <property type="entry name" value="Nucleoside_phosphorylase_sf"/>
</dbReference>
<protein>
    <recommendedName>
        <fullName evidence="3">Nucleoside phosphorylase domain-containing protein</fullName>
    </recommendedName>
</protein>
<gene>
    <name evidence="1" type="ORF">SI65_07360</name>
</gene>
<dbReference type="GO" id="GO:0009116">
    <property type="term" value="P:nucleoside metabolic process"/>
    <property type="evidence" value="ECO:0007669"/>
    <property type="project" value="InterPro"/>
</dbReference>